<keyword evidence="1" id="KW-0732">Signal</keyword>
<gene>
    <name evidence="2" type="ORF">B0H16DRAFT_1478901</name>
</gene>
<name>A0AAD7MEB2_9AGAR</name>
<feature type="signal peptide" evidence="1">
    <location>
        <begin position="1"/>
        <end position="16"/>
    </location>
</feature>
<keyword evidence="3" id="KW-1185">Reference proteome</keyword>
<sequence>MVLLVLGFIAVPSTESSDMGPAIPKSQCTLRRGNPPFCAFSSRVQRWTTSATLSTEVWPPPRAMQSFLLNAKPAAMTALPRSVKARNAVPSTKMVPHVMVSQFCDWVPRGHRHFLGCSGFCAGFTDGHRSTNNPRPSLR</sequence>
<evidence type="ECO:0000313" key="3">
    <source>
        <dbReference type="Proteomes" id="UP001215598"/>
    </source>
</evidence>
<evidence type="ECO:0008006" key="4">
    <source>
        <dbReference type="Google" id="ProtNLM"/>
    </source>
</evidence>
<dbReference type="EMBL" id="JARKIB010000350">
    <property type="protein sequence ID" value="KAJ7713151.1"/>
    <property type="molecule type" value="Genomic_DNA"/>
</dbReference>
<organism evidence="2 3">
    <name type="scientific">Mycena metata</name>
    <dbReference type="NCBI Taxonomy" id="1033252"/>
    <lineage>
        <taxon>Eukaryota</taxon>
        <taxon>Fungi</taxon>
        <taxon>Dikarya</taxon>
        <taxon>Basidiomycota</taxon>
        <taxon>Agaricomycotina</taxon>
        <taxon>Agaricomycetes</taxon>
        <taxon>Agaricomycetidae</taxon>
        <taxon>Agaricales</taxon>
        <taxon>Marasmiineae</taxon>
        <taxon>Mycenaceae</taxon>
        <taxon>Mycena</taxon>
    </lineage>
</organism>
<evidence type="ECO:0000256" key="1">
    <source>
        <dbReference type="SAM" id="SignalP"/>
    </source>
</evidence>
<comment type="caution">
    <text evidence="2">The sequence shown here is derived from an EMBL/GenBank/DDBJ whole genome shotgun (WGS) entry which is preliminary data.</text>
</comment>
<dbReference type="AlphaFoldDB" id="A0AAD7MEB2"/>
<protein>
    <recommendedName>
        <fullName evidence="4">Secreted protein</fullName>
    </recommendedName>
</protein>
<reference evidence="2" key="1">
    <citation type="submission" date="2023-03" db="EMBL/GenBank/DDBJ databases">
        <title>Massive genome expansion in bonnet fungi (Mycena s.s.) driven by repeated elements and novel gene families across ecological guilds.</title>
        <authorList>
            <consortium name="Lawrence Berkeley National Laboratory"/>
            <person name="Harder C.B."/>
            <person name="Miyauchi S."/>
            <person name="Viragh M."/>
            <person name="Kuo A."/>
            <person name="Thoen E."/>
            <person name="Andreopoulos B."/>
            <person name="Lu D."/>
            <person name="Skrede I."/>
            <person name="Drula E."/>
            <person name="Henrissat B."/>
            <person name="Morin E."/>
            <person name="Kohler A."/>
            <person name="Barry K."/>
            <person name="LaButti K."/>
            <person name="Morin E."/>
            <person name="Salamov A."/>
            <person name="Lipzen A."/>
            <person name="Mereny Z."/>
            <person name="Hegedus B."/>
            <person name="Baldrian P."/>
            <person name="Stursova M."/>
            <person name="Weitz H."/>
            <person name="Taylor A."/>
            <person name="Grigoriev I.V."/>
            <person name="Nagy L.G."/>
            <person name="Martin F."/>
            <person name="Kauserud H."/>
        </authorList>
    </citation>
    <scope>NUCLEOTIDE SEQUENCE</scope>
    <source>
        <strain evidence="2">CBHHK182m</strain>
    </source>
</reference>
<proteinExistence type="predicted"/>
<feature type="chain" id="PRO_5042017742" description="Secreted protein" evidence="1">
    <location>
        <begin position="17"/>
        <end position="139"/>
    </location>
</feature>
<accession>A0AAD7MEB2</accession>
<dbReference type="Proteomes" id="UP001215598">
    <property type="component" value="Unassembled WGS sequence"/>
</dbReference>
<evidence type="ECO:0000313" key="2">
    <source>
        <dbReference type="EMBL" id="KAJ7713151.1"/>
    </source>
</evidence>